<dbReference type="Gene3D" id="3.10.450.360">
    <property type="match status" value="1"/>
</dbReference>
<name>A0A086AE34_9FLAO</name>
<gene>
    <name evidence="2" type="ORF">IQ37_18975</name>
</gene>
<dbReference type="KEGG" id="cpip:CJF12_04655"/>
<feature type="domain" description="Putative beta-lactamase-inhibitor-like PepSY-like" evidence="1">
    <location>
        <begin position="70"/>
        <end position="138"/>
    </location>
</feature>
<dbReference type="OrthoDB" id="1121502at2"/>
<dbReference type="STRING" id="558152.IQ37_18975"/>
<dbReference type="InterPro" id="IPR021533">
    <property type="entry name" value="PepSY-like"/>
</dbReference>
<evidence type="ECO:0000313" key="2">
    <source>
        <dbReference type="EMBL" id="KFF14948.1"/>
    </source>
</evidence>
<dbReference type="Proteomes" id="UP000028709">
    <property type="component" value="Unassembled WGS sequence"/>
</dbReference>
<reference evidence="2 3" key="1">
    <citation type="submission" date="2014-07" db="EMBL/GenBank/DDBJ databases">
        <title>Genome of Chryseobacterium piperi CTM.</title>
        <authorList>
            <person name="Pipes S.E."/>
            <person name="Stropko S.J."/>
            <person name="Newman J.D."/>
        </authorList>
    </citation>
    <scope>NUCLEOTIDE SEQUENCE [LARGE SCALE GENOMIC DNA]</scope>
    <source>
        <strain evidence="2 3">CTM</strain>
    </source>
</reference>
<evidence type="ECO:0000259" key="1">
    <source>
        <dbReference type="Pfam" id="PF11396"/>
    </source>
</evidence>
<feature type="domain" description="Putative beta-lactamase-inhibitor-like PepSY-like" evidence="1">
    <location>
        <begin position="17"/>
        <end position="64"/>
    </location>
</feature>
<sequence length="142" mass="16047">MKKLIMLLTIVAGTVVMKAQKIQQKEIPASVQSALKKQFPDLKNVKWEKEKENYEAGFQSKGIIYSVLLNASGNIIETEVPVHIKDLPVPAREFILKKYPDHKIKEAAKITDSKGVETYEAEVNGMDLIFDTQGNFIKEIKD</sequence>
<dbReference type="EMBL" id="JPRJ01000063">
    <property type="protein sequence ID" value="KFF14948.1"/>
    <property type="molecule type" value="Genomic_DNA"/>
</dbReference>
<dbReference type="SUPFAM" id="SSF160574">
    <property type="entry name" value="BT0923-like"/>
    <property type="match status" value="1"/>
</dbReference>
<comment type="caution">
    <text evidence="2">The sequence shown here is derived from an EMBL/GenBank/DDBJ whole genome shotgun (WGS) entry which is preliminary data.</text>
</comment>
<organism evidence="2 3">
    <name type="scientific">Chryseobacterium piperi</name>
    <dbReference type="NCBI Taxonomy" id="558152"/>
    <lineage>
        <taxon>Bacteria</taxon>
        <taxon>Pseudomonadati</taxon>
        <taxon>Bacteroidota</taxon>
        <taxon>Flavobacteriia</taxon>
        <taxon>Flavobacteriales</taxon>
        <taxon>Weeksellaceae</taxon>
        <taxon>Chryseobacterium group</taxon>
        <taxon>Chryseobacterium</taxon>
    </lineage>
</organism>
<proteinExistence type="predicted"/>
<accession>A0A086AE34</accession>
<dbReference type="AlphaFoldDB" id="A0A086AE34"/>
<dbReference type="Pfam" id="PF11396">
    <property type="entry name" value="PepSY_like"/>
    <property type="match status" value="2"/>
</dbReference>
<dbReference type="eggNOG" id="COG3212">
    <property type="taxonomic scope" value="Bacteria"/>
</dbReference>
<evidence type="ECO:0000313" key="3">
    <source>
        <dbReference type="Proteomes" id="UP000028709"/>
    </source>
</evidence>
<protein>
    <recommendedName>
        <fullName evidence="1">Putative beta-lactamase-inhibitor-like PepSY-like domain-containing protein</fullName>
    </recommendedName>
</protein>
<dbReference type="RefSeq" id="WP_034687984.1">
    <property type="nucleotide sequence ID" value="NZ_CP023049.2"/>
</dbReference>
<keyword evidence="3" id="KW-1185">Reference proteome</keyword>